<dbReference type="EMBL" id="KV428126">
    <property type="protein sequence ID" value="KZT35837.1"/>
    <property type="molecule type" value="Genomic_DNA"/>
</dbReference>
<dbReference type="Proteomes" id="UP000076798">
    <property type="component" value="Unassembled WGS sequence"/>
</dbReference>
<protein>
    <submittedName>
        <fullName evidence="1">Uncharacterized protein</fullName>
    </submittedName>
</protein>
<keyword evidence="2" id="KW-1185">Reference proteome</keyword>
<sequence length="161" mass="17698">MRDFQETTDTSTCVSGAFSSICSIWRVDIAMKRPQVTWCGPITPKRTTGTAKILMPTSQLQVVPVVRPVVVRPFGDARAEAKKAVTGFLWHAVCPAALAVDIYVAEKFYELLHHAKVIPVHDSEKVPGACTIVAVGRVTPPEYRSVRPVLCVENNPNLWGQ</sequence>
<reference evidence="1 2" key="1">
    <citation type="journal article" date="2016" name="Mol. Biol. Evol.">
        <title>Comparative Genomics of Early-Diverging Mushroom-Forming Fungi Provides Insights into the Origins of Lignocellulose Decay Capabilities.</title>
        <authorList>
            <person name="Nagy L.G."/>
            <person name="Riley R."/>
            <person name="Tritt A."/>
            <person name="Adam C."/>
            <person name="Daum C."/>
            <person name="Floudas D."/>
            <person name="Sun H."/>
            <person name="Yadav J.S."/>
            <person name="Pangilinan J."/>
            <person name="Larsson K.H."/>
            <person name="Matsuura K."/>
            <person name="Barry K."/>
            <person name="Labutti K."/>
            <person name="Kuo R."/>
            <person name="Ohm R.A."/>
            <person name="Bhattacharya S.S."/>
            <person name="Shirouzu T."/>
            <person name="Yoshinaga Y."/>
            <person name="Martin F.M."/>
            <person name="Grigoriev I.V."/>
            <person name="Hibbett D.S."/>
        </authorList>
    </citation>
    <scope>NUCLEOTIDE SEQUENCE [LARGE SCALE GENOMIC DNA]</scope>
    <source>
        <strain evidence="1 2">HHB10207 ss-3</strain>
    </source>
</reference>
<evidence type="ECO:0000313" key="1">
    <source>
        <dbReference type="EMBL" id="KZT35837.1"/>
    </source>
</evidence>
<name>A0A166AZ30_9AGAM</name>
<organism evidence="1 2">
    <name type="scientific">Sistotremastrum suecicum HHB10207 ss-3</name>
    <dbReference type="NCBI Taxonomy" id="1314776"/>
    <lineage>
        <taxon>Eukaryota</taxon>
        <taxon>Fungi</taxon>
        <taxon>Dikarya</taxon>
        <taxon>Basidiomycota</taxon>
        <taxon>Agaricomycotina</taxon>
        <taxon>Agaricomycetes</taxon>
        <taxon>Sistotremastrales</taxon>
        <taxon>Sistotremastraceae</taxon>
        <taxon>Sistotremastrum</taxon>
    </lineage>
</organism>
<dbReference type="AlphaFoldDB" id="A0A166AZ30"/>
<gene>
    <name evidence="1" type="ORF">SISSUDRAFT_125005</name>
</gene>
<evidence type="ECO:0000313" key="2">
    <source>
        <dbReference type="Proteomes" id="UP000076798"/>
    </source>
</evidence>
<proteinExistence type="predicted"/>
<accession>A0A166AZ30</accession>